<dbReference type="GO" id="GO:0000981">
    <property type="term" value="F:DNA-binding transcription factor activity, RNA polymerase II-specific"/>
    <property type="evidence" value="ECO:0007669"/>
    <property type="project" value="InterPro"/>
</dbReference>
<dbReference type="Pfam" id="PF08731">
    <property type="entry name" value="AFT"/>
    <property type="match status" value="1"/>
</dbReference>
<feature type="region of interest" description="Disordered" evidence="1">
    <location>
        <begin position="123"/>
        <end position="163"/>
    </location>
</feature>
<dbReference type="GO" id="GO:0010106">
    <property type="term" value="P:cellular response to iron ion starvation"/>
    <property type="evidence" value="ECO:0007669"/>
    <property type="project" value="InterPro"/>
</dbReference>
<organism evidence="2 3">
    <name type="scientific">Syncephalastrum racemosum</name>
    <name type="common">Filamentous fungus</name>
    <dbReference type="NCBI Taxonomy" id="13706"/>
    <lineage>
        <taxon>Eukaryota</taxon>
        <taxon>Fungi</taxon>
        <taxon>Fungi incertae sedis</taxon>
        <taxon>Mucoromycota</taxon>
        <taxon>Mucoromycotina</taxon>
        <taxon>Mucoromycetes</taxon>
        <taxon>Mucorales</taxon>
        <taxon>Syncephalastraceae</taxon>
        <taxon>Syncephalastrum</taxon>
    </lineage>
</organism>
<evidence type="ECO:0000256" key="1">
    <source>
        <dbReference type="SAM" id="MobiDB-lite"/>
    </source>
</evidence>
<feature type="compositionally biased region" description="Polar residues" evidence="1">
    <location>
        <begin position="134"/>
        <end position="147"/>
    </location>
</feature>
<dbReference type="InParanoid" id="A0A1X2HL79"/>
<dbReference type="EMBL" id="MCGN01000002">
    <property type="protein sequence ID" value="ORY99977.1"/>
    <property type="molecule type" value="Genomic_DNA"/>
</dbReference>
<reference evidence="2 3" key="1">
    <citation type="submission" date="2016-07" db="EMBL/GenBank/DDBJ databases">
        <title>Pervasive Adenine N6-methylation of Active Genes in Fungi.</title>
        <authorList>
            <consortium name="DOE Joint Genome Institute"/>
            <person name="Mondo S.J."/>
            <person name="Dannebaum R.O."/>
            <person name="Kuo R.C."/>
            <person name="Labutti K."/>
            <person name="Haridas S."/>
            <person name="Kuo A."/>
            <person name="Salamov A."/>
            <person name="Ahrendt S.R."/>
            <person name="Lipzen A."/>
            <person name="Sullivan W."/>
            <person name="Andreopoulos W.B."/>
            <person name="Clum A."/>
            <person name="Lindquist E."/>
            <person name="Daum C."/>
            <person name="Ramamoorthy G.K."/>
            <person name="Gryganskyi A."/>
            <person name="Culley D."/>
            <person name="Magnuson J.K."/>
            <person name="James T.Y."/>
            <person name="O'Malley M.A."/>
            <person name="Stajich J.E."/>
            <person name="Spatafora J.W."/>
            <person name="Visel A."/>
            <person name="Grigoriev I.V."/>
        </authorList>
    </citation>
    <scope>NUCLEOTIDE SEQUENCE [LARGE SCALE GENOMIC DNA]</scope>
    <source>
        <strain evidence="2 3">NRRL 2496</strain>
    </source>
</reference>
<comment type="caution">
    <text evidence="2">The sequence shown here is derived from an EMBL/GenBank/DDBJ whole genome shotgun (WGS) entry which is preliminary data.</text>
</comment>
<evidence type="ECO:0008006" key="4">
    <source>
        <dbReference type="Google" id="ProtNLM"/>
    </source>
</evidence>
<proteinExistence type="predicted"/>
<dbReference type="InterPro" id="IPR014842">
    <property type="entry name" value="AFT"/>
</dbReference>
<keyword evidence="3" id="KW-1185">Reference proteome</keyword>
<accession>A0A1X2HL79</accession>
<dbReference type="STRING" id="13706.A0A1X2HL79"/>
<gene>
    <name evidence="2" type="ORF">BCR43DRAFT_484652</name>
</gene>
<feature type="compositionally biased region" description="Basic and acidic residues" evidence="1">
    <location>
        <begin position="154"/>
        <end position="163"/>
    </location>
</feature>
<evidence type="ECO:0000313" key="3">
    <source>
        <dbReference type="Proteomes" id="UP000242180"/>
    </source>
</evidence>
<dbReference type="OrthoDB" id="2284622at2759"/>
<sequence length="163" mass="18978">MTTPVSDIQDLKGTTYTMADTKSVIAALNEHAMYFNFAVASARTEKQRKIAVICVHGGKNRNTHKVTPENRIRKTMSKKSDCPWKMLLKWSKKKNVWTVNKVSPLEEHNHPLDKKPDFYHQHRKLNEQRRQRAASKTTSTTEPTPIQNPLLREQQWDLKKTEI</sequence>
<dbReference type="GO" id="GO:0045944">
    <property type="term" value="P:positive regulation of transcription by RNA polymerase II"/>
    <property type="evidence" value="ECO:0007669"/>
    <property type="project" value="InterPro"/>
</dbReference>
<dbReference type="AlphaFoldDB" id="A0A1X2HL79"/>
<dbReference type="Proteomes" id="UP000242180">
    <property type="component" value="Unassembled WGS sequence"/>
</dbReference>
<protein>
    <recommendedName>
        <fullName evidence="4">FAR1 domain-containing protein</fullName>
    </recommendedName>
</protein>
<evidence type="ECO:0000313" key="2">
    <source>
        <dbReference type="EMBL" id="ORY99977.1"/>
    </source>
</evidence>
<name>A0A1X2HL79_SYNRA</name>